<organism evidence="1">
    <name type="scientific">Solanum chacoense</name>
    <name type="common">Chaco potato</name>
    <dbReference type="NCBI Taxonomy" id="4108"/>
    <lineage>
        <taxon>Eukaryota</taxon>
        <taxon>Viridiplantae</taxon>
        <taxon>Streptophyta</taxon>
        <taxon>Embryophyta</taxon>
        <taxon>Tracheophyta</taxon>
        <taxon>Spermatophyta</taxon>
        <taxon>Magnoliopsida</taxon>
        <taxon>eudicotyledons</taxon>
        <taxon>Gunneridae</taxon>
        <taxon>Pentapetalae</taxon>
        <taxon>asterids</taxon>
        <taxon>lamiids</taxon>
        <taxon>Solanales</taxon>
        <taxon>Solanaceae</taxon>
        <taxon>Solanoideae</taxon>
        <taxon>Solaneae</taxon>
        <taxon>Solanum</taxon>
    </lineage>
</organism>
<accession>A0A0V0H7C0</accession>
<reference evidence="1" key="1">
    <citation type="submission" date="2015-12" db="EMBL/GenBank/DDBJ databases">
        <title>Gene expression during late stages of embryo sac development: a critical building block for successful pollen-pistil interactions.</title>
        <authorList>
            <person name="Liu Y."/>
            <person name="Joly V."/>
            <person name="Sabar M."/>
            <person name="Matton D.P."/>
        </authorList>
    </citation>
    <scope>NUCLEOTIDE SEQUENCE</scope>
</reference>
<dbReference type="EMBL" id="GEDG01024762">
    <property type="protein sequence ID" value="JAP15728.1"/>
    <property type="molecule type" value="Transcribed_RNA"/>
</dbReference>
<protein>
    <submittedName>
        <fullName evidence="1">Putative ovule protein</fullName>
    </submittedName>
</protein>
<dbReference type="AlphaFoldDB" id="A0A0V0H7C0"/>
<proteinExistence type="predicted"/>
<sequence length="71" mass="8748">MAFRRSKSWMASIGLHSRRINGTDSVYIKSKKRRHLRPAYRRMQKYWRRWTRRGACIVLDRLCFSHLRIIL</sequence>
<name>A0A0V0H7C0_SOLCH</name>
<evidence type="ECO:0000313" key="1">
    <source>
        <dbReference type="EMBL" id="JAP15728.1"/>
    </source>
</evidence>